<sequence>MRVKEFDKLSKRDFENGAVLDAIRKALKKLEIIESQEKEGKNE</sequence>
<gene>
    <name evidence="1" type="ORF">MM415A03754_0005</name>
    <name evidence="2" type="ORF">MM415B03321_0013</name>
</gene>
<accession>A0A6M3JMT1</accession>
<name>A0A6M3JMT1_9ZZZZ</name>
<dbReference type="EMBL" id="MT142997">
    <property type="protein sequence ID" value="QJA91579.1"/>
    <property type="molecule type" value="Genomic_DNA"/>
</dbReference>
<dbReference type="EMBL" id="MT141789">
    <property type="protein sequence ID" value="QJA70395.1"/>
    <property type="molecule type" value="Genomic_DNA"/>
</dbReference>
<protein>
    <submittedName>
        <fullName evidence="1">Uncharacterized protein</fullName>
    </submittedName>
</protein>
<reference evidence="1" key="1">
    <citation type="submission" date="2020-03" db="EMBL/GenBank/DDBJ databases">
        <title>The deep terrestrial virosphere.</title>
        <authorList>
            <person name="Holmfeldt K."/>
            <person name="Nilsson E."/>
            <person name="Simone D."/>
            <person name="Lopez-Fernandez M."/>
            <person name="Wu X."/>
            <person name="de Brujin I."/>
            <person name="Lundin D."/>
            <person name="Andersson A."/>
            <person name="Bertilsson S."/>
            <person name="Dopson M."/>
        </authorList>
    </citation>
    <scope>NUCLEOTIDE SEQUENCE</scope>
    <source>
        <strain evidence="1">MM415A03754</strain>
        <strain evidence="2">MM415B03321</strain>
    </source>
</reference>
<organism evidence="1">
    <name type="scientific">viral metagenome</name>
    <dbReference type="NCBI Taxonomy" id="1070528"/>
    <lineage>
        <taxon>unclassified sequences</taxon>
        <taxon>metagenomes</taxon>
        <taxon>organismal metagenomes</taxon>
    </lineage>
</organism>
<evidence type="ECO:0000313" key="1">
    <source>
        <dbReference type="EMBL" id="QJA70395.1"/>
    </source>
</evidence>
<proteinExistence type="predicted"/>
<evidence type="ECO:0000313" key="2">
    <source>
        <dbReference type="EMBL" id="QJA91579.1"/>
    </source>
</evidence>
<dbReference type="AlphaFoldDB" id="A0A6M3JMT1"/>